<protein>
    <recommendedName>
        <fullName evidence="6">Annexin</fullName>
    </recommendedName>
</protein>
<dbReference type="InterPro" id="IPR018502">
    <property type="entry name" value="Annexin_repeat"/>
</dbReference>
<evidence type="ECO:0000256" key="1">
    <source>
        <dbReference type="ARBA" id="ARBA00007831"/>
    </source>
</evidence>
<dbReference type="SMART" id="SM00335">
    <property type="entry name" value="ANX"/>
    <property type="match status" value="2"/>
</dbReference>
<keyword evidence="3" id="KW-0041">Annexin</keyword>
<name>A0ABR0KX06_9PEZI</name>
<dbReference type="PRINTS" id="PR00196">
    <property type="entry name" value="ANNEXIN"/>
</dbReference>
<evidence type="ECO:0008006" key="6">
    <source>
        <dbReference type="Google" id="ProtNLM"/>
    </source>
</evidence>
<organism evidence="4 5">
    <name type="scientific">Rachicladosporium monterosium</name>
    <dbReference type="NCBI Taxonomy" id="1507873"/>
    <lineage>
        <taxon>Eukaryota</taxon>
        <taxon>Fungi</taxon>
        <taxon>Dikarya</taxon>
        <taxon>Ascomycota</taxon>
        <taxon>Pezizomycotina</taxon>
        <taxon>Dothideomycetes</taxon>
        <taxon>Dothideomycetidae</taxon>
        <taxon>Cladosporiales</taxon>
        <taxon>Cladosporiaceae</taxon>
        <taxon>Rachicladosporium</taxon>
    </lineage>
</organism>
<keyword evidence="5" id="KW-1185">Reference proteome</keyword>
<dbReference type="InterPro" id="IPR037104">
    <property type="entry name" value="Annexin_sf"/>
</dbReference>
<feature type="non-terminal residue" evidence="4">
    <location>
        <position position="171"/>
    </location>
</feature>
<dbReference type="EMBL" id="JAVRRR010001727">
    <property type="protein sequence ID" value="KAK5138648.1"/>
    <property type="molecule type" value="Genomic_DNA"/>
</dbReference>
<evidence type="ECO:0000256" key="2">
    <source>
        <dbReference type="ARBA" id="ARBA00022737"/>
    </source>
</evidence>
<comment type="caution">
    <text evidence="4">The sequence shown here is derived from an EMBL/GenBank/DDBJ whole genome shotgun (WGS) entry which is preliminary data.</text>
</comment>
<dbReference type="SUPFAM" id="SSF47874">
    <property type="entry name" value="Annexin"/>
    <property type="match status" value="1"/>
</dbReference>
<dbReference type="PANTHER" id="PTHR10502">
    <property type="entry name" value="ANNEXIN"/>
    <property type="match status" value="1"/>
</dbReference>
<comment type="similarity">
    <text evidence="1">Belongs to the annexin family.</text>
</comment>
<reference evidence="4 5" key="1">
    <citation type="submission" date="2023-08" db="EMBL/GenBank/DDBJ databases">
        <title>Black Yeasts Isolated from many extreme environments.</title>
        <authorList>
            <person name="Coleine C."/>
            <person name="Stajich J.E."/>
            <person name="Selbmann L."/>
        </authorList>
    </citation>
    <scope>NUCLEOTIDE SEQUENCE [LARGE SCALE GENOMIC DNA]</scope>
    <source>
        <strain evidence="4 5">CCFEE 5386</strain>
    </source>
</reference>
<proteinExistence type="inferred from homology"/>
<dbReference type="PANTHER" id="PTHR10502:SF102">
    <property type="entry name" value="ANNEXIN B11"/>
    <property type="match status" value="1"/>
</dbReference>
<sequence length="171" mass="19523">MKTERLFDMIMSARRAEESTPVIPQQIDADVQEIYRATEGRAGADQMQVCSILTARSNGQLRAIAQAYQQRYHRSLQEVIRKEFSGHMEQALCFIVGAAEDPAKHDADLLENAMKGLGTNDKALIRRIVMIHWSPDRLQQCKAAYKHFYKQDLAHRIRGETSGDYEKLMLA</sequence>
<dbReference type="Proteomes" id="UP001308179">
    <property type="component" value="Unassembled WGS sequence"/>
</dbReference>
<dbReference type="Gene3D" id="1.10.220.10">
    <property type="entry name" value="Annexin"/>
    <property type="match status" value="2"/>
</dbReference>
<dbReference type="InterPro" id="IPR001464">
    <property type="entry name" value="Annexin"/>
</dbReference>
<evidence type="ECO:0000256" key="3">
    <source>
        <dbReference type="ARBA" id="ARBA00023216"/>
    </source>
</evidence>
<dbReference type="PROSITE" id="PS51897">
    <property type="entry name" value="ANNEXIN_2"/>
    <property type="match status" value="2"/>
</dbReference>
<accession>A0ABR0KX06</accession>
<evidence type="ECO:0000313" key="5">
    <source>
        <dbReference type="Proteomes" id="UP001308179"/>
    </source>
</evidence>
<keyword evidence="2" id="KW-0677">Repeat</keyword>
<evidence type="ECO:0000313" key="4">
    <source>
        <dbReference type="EMBL" id="KAK5138648.1"/>
    </source>
</evidence>
<dbReference type="Pfam" id="PF00191">
    <property type="entry name" value="Annexin"/>
    <property type="match status" value="2"/>
</dbReference>
<gene>
    <name evidence="4" type="ORF">LTR32_007814</name>
</gene>